<feature type="compositionally biased region" description="Polar residues" evidence="1">
    <location>
        <begin position="8"/>
        <end position="21"/>
    </location>
</feature>
<proteinExistence type="predicted"/>
<protein>
    <submittedName>
        <fullName evidence="2">Uncharacterized protein</fullName>
    </submittedName>
</protein>
<accession>A0A9N8HWQ5</accession>
<dbReference type="EMBL" id="CAICTM010001682">
    <property type="protein sequence ID" value="CAB9525493.1"/>
    <property type="molecule type" value="Genomic_DNA"/>
</dbReference>
<feature type="region of interest" description="Disordered" evidence="1">
    <location>
        <begin position="71"/>
        <end position="173"/>
    </location>
</feature>
<comment type="caution">
    <text evidence="2">The sequence shown here is derived from an EMBL/GenBank/DDBJ whole genome shotgun (WGS) entry which is preliminary data.</text>
</comment>
<keyword evidence="3" id="KW-1185">Reference proteome</keyword>
<organism evidence="2 3">
    <name type="scientific">Seminavis robusta</name>
    <dbReference type="NCBI Taxonomy" id="568900"/>
    <lineage>
        <taxon>Eukaryota</taxon>
        <taxon>Sar</taxon>
        <taxon>Stramenopiles</taxon>
        <taxon>Ochrophyta</taxon>
        <taxon>Bacillariophyta</taxon>
        <taxon>Bacillariophyceae</taxon>
        <taxon>Bacillariophycidae</taxon>
        <taxon>Naviculales</taxon>
        <taxon>Naviculaceae</taxon>
        <taxon>Seminavis</taxon>
    </lineage>
</organism>
<name>A0A9N8HWQ5_9STRA</name>
<dbReference type="Proteomes" id="UP001153069">
    <property type="component" value="Unassembled WGS sequence"/>
</dbReference>
<gene>
    <name evidence="2" type="ORF">SEMRO_1684_G290990.1</name>
</gene>
<evidence type="ECO:0000256" key="1">
    <source>
        <dbReference type="SAM" id="MobiDB-lite"/>
    </source>
</evidence>
<sequence>MTIPRFVSLSSKPFSPDESFSSISMVSFDDSFGSLGGRSTSSIGESSLHRSSLSVSDQTVLPQINERVVVGHAPDSGLPRVPRRRKSLVGSSSCSFPAVEPTDAAHPPTRRMSCTSNSLAAPPRIPRRRGSMSFAGSSQGDDISEKLSRSGDTSSYARSTASTQHTRVASKAA</sequence>
<reference evidence="2" key="1">
    <citation type="submission" date="2020-06" db="EMBL/GenBank/DDBJ databases">
        <authorList>
            <consortium name="Plant Systems Biology data submission"/>
        </authorList>
    </citation>
    <scope>NUCLEOTIDE SEQUENCE</scope>
    <source>
        <strain evidence="2">D6</strain>
    </source>
</reference>
<feature type="region of interest" description="Disordered" evidence="1">
    <location>
        <begin position="36"/>
        <end position="57"/>
    </location>
</feature>
<evidence type="ECO:0000313" key="2">
    <source>
        <dbReference type="EMBL" id="CAB9525493.1"/>
    </source>
</evidence>
<feature type="compositionally biased region" description="Low complexity" evidence="1">
    <location>
        <begin position="41"/>
        <end position="56"/>
    </location>
</feature>
<evidence type="ECO:0000313" key="3">
    <source>
        <dbReference type="Proteomes" id="UP001153069"/>
    </source>
</evidence>
<dbReference type="AlphaFoldDB" id="A0A9N8HWQ5"/>
<feature type="region of interest" description="Disordered" evidence="1">
    <location>
        <begin position="1"/>
        <end position="21"/>
    </location>
</feature>
<feature type="compositionally biased region" description="Polar residues" evidence="1">
    <location>
        <begin position="150"/>
        <end position="167"/>
    </location>
</feature>